<evidence type="ECO:0000256" key="4">
    <source>
        <dbReference type="ARBA" id="ARBA00022679"/>
    </source>
</evidence>
<evidence type="ECO:0000313" key="7">
    <source>
        <dbReference type="EMBL" id="SMC68538.1"/>
    </source>
</evidence>
<evidence type="ECO:0000256" key="1">
    <source>
        <dbReference type="ARBA" id="ARBA00004236"/>
    </source>
</evidence>
<dbReference type="Proteomes" id="UP000192418">
    <property type="component" value="Unassembled WGS sequence"/>
</dbReference>
<dbReference type="InterPro" id="IPR001173">
    <property type="entry name" value="Glyco_trans_2-like"/>
</dbReference>
<dbReference type="GO" id="GO:0016757">
    <property type="term" value="F:glycosyltransferase activity"/>
    <property type="evidence" value="ECO:0007669"/>
    <property type="project" value="UniProtKB-KW"/>
</dbReference>
<dbReference type="STRING" id="1121400.SAMN02746065_10710"/>
<sequence length="224" mass="25069">MFISVIIPVLHETKINCFLSDLLEKKGKENLEIIVVDGDPTGSTLNLISDKRVIKLTSPKGRAIQQNKGAEKAVGDILLFLHADTLLPHGFVQLIGQAVFSGNSGGAFDLCIDSSHPFLKFVSRVASIRSRVTRIPYGDQAIFINRDLFLQINGFPEIPLMEDIALMRKVKKTRVGFKILPVKVVTSARKWIKDGMIYTGLRNPILAMFYYLGVSPRTLVKFYY</sequence>
<dbReference type="CDD" id="cd02522">
    <property type="entry name" value="GT_2_like_a"/>
    <property type="match status" value="1"/>
</dbReference>
<evidence type="ECO:0000256" key="3">
    <source>
        <dbReference type="ARBA" id="ARBA00022676"/>
    </source>
</evidence>
<reference evidence="7 8" key="1">
    <citation type="submission" date="2017-04" db="EMBL/GenBank/DDBJ databases">
        <authorList>
            <person name="Afonso C.L."/>
            <person name="Miller P.J."/>
            <person name="Scott M.A."/>
            <person name="Spackman E."/>
            <person name="Goraichik I."/>
            <person name="Dimitrov K.M."/>
            <person name="Suarez D.L."/>
            <person name="Swayne D.E."/>
        </authorList>
    </citation>
    <scope>NUCLEOTIDE SEQUENCE [LARGE SCALE GENOMIC DNA]</scope>
    <source>
        <strain evidence="7 8">DSM 3385</strain>
    </source>
</reference>
<evidence type="ECO:0000313" key="8">
    <source>
        <dbReference type="Proteomes" id="UP000192418"/>
    </source>
</evidence>
<dbReference type="InterPro" id="IPR029044">
    <property type="entry name" value="Nucleotide-diphossugar_trans"/>
</dbReference>
<dbReference type="PANTHER" id="PTHR43646:SF2">
    <property type="entry name" value="GLYCOSYLTRANSFERASE 2-LIKE DOMAIN-CONTAINING PROTEIN"/>
    <property type="match status" value="1"/>
</dbReference>
<dbReference type="PANTHER" id="PTHR43646">
    <property type="entry name" value="GLYCOSYLTRANSFERASE"/>
    <property type="match status" value="1"/>
</dbReference>
<keyword evidence="8" id="KW-1185">Reference proteome</keyword>
<keyword evidence="3" id="KW-0328">Glycosyltransferase</keyword>
<evidence type="ECO:0000256" key="2">
    <source>
        <dbReference type="ARBA" id="ARBA00022475"/>
    </source>
</evidence>
<keyword evidence="2" id="KW-1003">Cell membrane</keyword>
<dbReference type="OrthoDB" id="9798250at2"/>
<protein>
    <submittedName>
        <fullName evidence="7">Transferase 2, rSAM/selenodomain-associated</fullName>
    </submittedName>
</protein>
<dbReference type="Pfam" id="PF00535">
    <property type="entry name" value="Glycos_transf_2"/>
    <property type="match status" value="1"/>
</dbReference>
<feature type="domain" description="Glycosyltransferase 2-like" evidence="6">
    <location>
        <begin position="4"/>
        <end position="94"/>
    </location>
</feature>
<dbReference type="RefSeq" id="WP_084068242.1">
    <property type="nucleotide sequence ID" value="NZ_FWXY01000007.1"/>
</dbReference>
<keyword evidence="5" id="KW-0472">Membrane</keyword>
<dbReference type="GO" id="GO:0005886">
    <property type="term" value="C:plasma membrane"/>
    <property type="evidence" value="ECO:0007669"/>
    <property type="project" value="UniProtKB-SubCell"/>
</dbReference>
<dbReference type="NCBIfam" id="TIGR04283">
    <property type="entry name" value="glyco_like_mftF"/>
    <property type="match status" value="1"/>
</dbReference>
<dbReference type="SUPFAM" id="SSF53448">
    <property type="entry name" value="Nucleotide-diphospho-sugar transferases"/>
    <property type="match status" value="1"/>
</dbReference>
<name>A0A1W2B835_9BACT</name>
<comment type="subcellular location">
    <subcellularLocation>
        <location evidence="1">Cell membrane</location>
    </subcellularLocation>
</comment>
<dbReference type="InterPro" id="IPR026461">
    <property type="entry name" value="Trfase_2_rSAM/seldom_assoc"/>
</dbReference>
<dbReference type="EMBL" id="FWXY01000007">
    <property type="protein sequence ID" value="SMC68538.1"/>
    <property type="molecule type" value="Genomic_DNA"/>
</dbReference>
<dbReference type="AlphaFoldDB" id="A0A1W2B835"/>
<dbReference type="Gene3D" id="3.90.550.10">
    <property type="entry name" value="Spore Coat Polysaccharide Biosynthesis Protein SpsA, Chain A"/>
    <property type="match status" value="1"/>
</dbReference>
<accession>A0A1W2B835</accession>
<proteinExistence type="predicted"/>
<evidence type="ECO:0000256" key="5">
    <source>
        <dbReference type="ARBA" id="ARBA00023136"/>
    </source>
</evidence>
<evidence type="ECO:0000259" key="6">
    <source>
        <dbReference type="Pfam" id="PF00535"/>
    </source>
</evidence>
<gene>
    <name evidence="7" type="ORF">SAMN02746065_10710</name>
</gene>
<organism evidence="7 8">
    <name type="scientific">Desulfocicer vacuolatum DSM 3385</name>
    <dbReference type="NCBI Taxonomy" id="1121400"/>
    <lineage>
        <taxon>Bacteria</taxon>
        <taxon>Pseudomonadati</taxon>
        <taxon>Thermodesulfobacteriota</taxon>
        <taxon>Desulfobacteria</taxon>
        <taxon>Desulfobacterales</taxon>
        <taxon>Desulfobacteraceae</taxon>
        <taxon>Desulfocicer</taxon>
    </lineage>
</organism>
<keyword evidence="4 7" id="KW-0808">Transferase</keyword>